<accession>A0A8J3SLF8</accession>
<name>A0A8J3SLF8_9ACTN</name>
<comment type="caution">
    <text evidence="2">The sequence shown here is derived from an EMBL/GenBank/DDBJ whole genome shotgun (WGS) entry which is preliminary data.</text>
</comment>
<proteinExistence type="predicted"/>
<feature type="region of interest" description="Disordered" evidence="1">
    <location>
        <begin position="86"/>
        <end position="193"/>
    </location>
</feature>
<evidence type="ECO:0000313" key="2">
    <source>
        <dbReference type="EMBL" id="GIH94746.1"/>
    </source>
</evidence>
<feature type="compositionally biased region" description="Low complexity" evidence="1">
    <location>
        <begin position="143"/>
        <end position="189"/>
    </location>
</feature>
<evidence type="ECO:0000256" key="1">
    <source>
        <dbReference type="SAM" id="MobiDB-lite"/>
    </source>
</evidence>
<evidence type="ECO:0000313" key="3">
    <source>
        <dbReference type="Proteomes" id="UP000619788"/>
    </source>
</evidence>
<dbReference type="Proteomes" id="UP000619788">
    <property type="component" value="Unassembled WGS sequence"/>
</dbReference>
<feature type="compositionally biased region" description="Pro residues" evidence="1">
    <location>
        <begin position="102"/>
        <end position="118"/>
    </location>
</feature>
<protein>
    <submittedName>
        <fullName evidence="2">Uncharacterized protein</fullName>
    </submittedName>
</protein>
<keyword evidence="3" id="KW-1185">Reference proteome</keyword>
<sequence length="344" mass="36757">MFCQPGVCRALGHYRAVHNVLIMTVRGVLASLAAGTCALPVLLVAQPAAAGSPVIRSITLRPAEPVVRPDNAVRLVIDVVARGVSGPDGVTVRVEPGAAPHSQPPPVPEPGPVPPPAPSSGTDPSLWSPGAEPSVPEGDASSEEVPSPSAEASSGGTSAPVVEPTVPETPVPSAGAPSPGGTPAQSPPARVGQDWETWRFLPEKRLNRWYPAGRWTITAVARSADGTVAVKHLEFRLRRETVFRAVEAVKEDGAVAVRGVLNRVDPQGYLDYAPFAEQPVDILYRREETDRWERVSSAKTDSMGYFSRKVRDHRRGDWRVRFPGTPRFAPGLSRIIEIGKSDNQ</sequence>
<organism evidence="2 3">
    <name type="scientific">Planobispora siamensis</name>
    <dbReference type="NCBI Taxonomy" id="936338"/>
    <lineage>
        <taxon>Bacteria</taxon>
        <taxon>Bacillati</taxon>
        <taxon>Actinomycetota</taxon>
        <taxon>Actinomycetes</taxon>
        <taxon>Streptosporangiales</taxon>
        <taxon>Streptosporangiaceae</taxon>
        <taxon>Planobispora</taxon>
    </lineage>
</organism>
<dbReference type="AlphaFoldDB" id="A0A8J3SLF8"/>
<dbReference type="EMBL" id="BOOJ01000046">
    <property type="protein sequence ID" value="GIH94746.1"/>
    <property type="molecule type" value="Genomic_DNA"/>
</dbReference>
<gene>
    <name evidence="2" type="ORF">Psi01_53760</name>
</gene>
<reference evidence="2 3" key="1">
    <citation type="submission" date="2021-01" db="EMBL/GenBank/DDBJ databases">
        <title>Whole genome shotgun sequence of Planobispora siamensis NBRC 107568.</title>
        <authorList>
            <person name="Komaki H."/>
            <person name="Tamura T."/>
        </authorList>
    </citation>
    <scope>NUCLEOTIDE SEQUENCE [LARGE SCALE GENOMIC DNA]</scope>
    <source>
        <strain evidence="2 3">NBRC 107568</strain>
    </source>
</reference>